<comment type="caution">
    <text evidence="1">The sequence shown here is derived from an EMBL/GenBank/DDBJ whole genome shotgun (WGS) entry which is preliminary data.</text>
</comment>
<dbReference type="Proteomes" id="UP001554567">
    <property type="component" value="Unassembled WGS sequence"/>
</dbReference>
<sequence length="63" mass="6710">MKSKVNISQANYKGDQLCALLTIMNNSGAQEDGVTESLIALAFDLSAEVSAILIELDKAPKVK</sequence>
<evidence type="ECO:0000313" key="2">
    <source>
        <dbReference type="Proteomes" id="UP001554567"/>
    </source>
</evidence>
<accession>A0ABV3N3D6</accession>
<dbReference type="RefSeq" id="WP_367167866.1">
    <property type="nucleotide sequence ID" value="NZ_JBFKZN010000006.1"/>
</dbReference>
<name>A0ABV3N3D6_9GAMM</name>
<keyword evidence="2" id="KW-1185">Reference proteome</keyword>
<proteinExistence type="predicted"/>
<gene>
    <name evidence="1" type="ORF">ABW286_14200</name>
</gene>
<protein>
    <submittedName>
        <fullName evidence="1">Uncharacterized protein</fullName>
    </submittedName>
</protein>
<dbReference type="EMBL" id="JBFKZN010000006">
    <property type="protein sequence ID" value="MEW5290321.1"/>
    <property type="molecule type" value="Genomic_DNA"/>
</dbReference>
<reference evidence="1 2" key="1">
    <citation type="submission" date="2024-07" db="EMBL/GenBank/DDBJ databases">
        <authorList>
            <person name="Dulla G.F.J."/>
            <person name="Delorm J.G."/>
        </authorList>
    </citation>
    <scope>NUCLEOTIDE SEQUENCE [LARGE SCALE GENOMIC DNA]</scope>
    <source>
        <strain evidence="1 2">JGD 233</strain>
    </source>
</reference>
<evidence type="ECO:0000313" key="1">
    <source>
        <dbReference type="EMBL" id="MEW5290321.1"/>
    </source>
</evidence>
<organism evidence="1 2">
    <name type="scientific">Erwinia papayae</name>
    <dbReference type="NCBI Taxonomy" id="206499"/>
    <lineage>
        <taxon>Bacteria</taxon>
        <taxon>Pseudomonadati</taxon>
        <taxon>Pseudomonadota</taxon>
        <taxon>Gammaproteobacteria</taxon>
        <taxon>Enterobacterales</taxon>
        <taxon>Erwiniaceae</taxon>
        <taxon>Erwinia</taxon>
    </lineage>
</organism>